<dbReference type="EMBL" id="CAJVPU010005021">
    <property type="protein sequence ID" value="CAG8541727.1"/>
    <property type="molecule type" value="Genomic_DNA"/>
</dbReference>
<evidence type="ECO:0000313" key="1">
    <source>
        <dbReference type="EMBL" id="CAG8541727.1"/>
    </source>
</evidence>
<name>A0ACA9LTY2_9GLOM</name>
<evidence type="ECO:0000313" key="2">
    <source>
        <dbReference type="Proteomes" id="UP000789702"/>
    </source>
</evidence>
<feature type="non-terminal residue" evidence="1">
    <location>
        <position position="1"/>
    </location>
</feature>
<proteinExistence type="predicted"/>
<sequence>PIDQEIEGAKEYLNSLTNFFTFIDAYIKAKINVIESKRECTRIKLQVETLKMKENRLKSMIEKFETNQVDYNKIELFLFERLINIKCWMMIYMENYIGAYEYWSLSKSELNLSIIKIFSEHRNDIEMINRELESSYLSFQDQPQLFKRSIIINEEKYIEEFKRNRCITYEISLDHKELSMIDHALLRAFRVFLEGIDSADNEISLKISNNGLYSNKKEGKDLYFRSKIRKPKVFMYKSCDIITADHTFDGSNIYFIPTPFSQWTIKLINKDLDLSKLVSIRIKMDIDGFFRDNND</sequence>
<comment type="caution">
    <text evidence="1">The sequence shown here is derived from an EMBL/GenBank/DDBJ whole genome shotgun (WGS) entry which is preliminary data.</text>
</comment>
<gene>
    <name evidence="1" type="ORF">DHETER_LOCUS4834</name>
</gene>
<organism evidence="1 2">
    <name type="scientific">Dentiscutata heterogama</name>
    <dbReference type="NCBI Taxonomy" id="1316150"/>
    <lineage>
        <taxon>Eukaryota</taxon>
        <taxon>Fungi</taxon>
        <taxon>Fungi incertae sedis</taxon>
        <taxon>Mucoromycota</taxon>
        <taxon>Glomeromycotina</taxon>
        <taxon>Glomeromycetes</taxon>
        <taxon>Diversisporales</taxon>
        <taxon>Gigasporaceae</taxon>
        <taxon>Dentiscutata</taxon>
    </lineage>
</organism>
<accession>A0ACA9LTY2</accession>
<dbReference type="Proteomes" id="UP000789702">
    <property type="component" value="Unassembled WGS sequence"/>
</dbReference>
<reference evidence="1" key="1">
    <citation type="submission" date="2021-06" db="EMBL/GenBank/DDBJ databases">
        <authorList>
            <person name="Kallberg Y."/>
            <person name="Tangrot J."/>
            <person name="Rosling A."/>
        </authorList>
    </citation>
    <scope>NUCLEOTIDE SEQUENCE</scope>
    <source>
        <strain evidence="1">IL203A</strain>
    </source>
</reference>
<keyword evidence="2" id="KW-1185">Reference proteome</keyword>
<protein>
    <submittedName>
        <fullName evidence="1">13082_t:CDS:1</fullName>
    </submittedName>
</protein>